<evidence type="ECO:0000256" key="2">
    <source>
        <dbReference type="SAM" id="SignalP"/>
    </source>
</evidence>
<sequence length="82" mass="9396">MIRILLLCFALLVSSVASTTPAEAARISSYAKAKMKGRIYTHRPSYKTYKGRKKAKRFSLRKTGKSSNRTFQLRPKHSTTRF</sequence>
<dbReference type="EMBL" id="QHKM01000001">
    <property type="protein sequence ID" value="RAK70250.1"/>
    <property type="molecule type" value="Genomic_DNA"/>
</dbReference>
<protein>
    <submittedName>
        <fullName evidence="3">Uncharacterized protein</fullName>
    </submittedName>
</protein>
<gene>
    <name evidence="3" type="ORF">DLM85_05230</name>
</gene>
<dbReference type="RefSeq" id="WP_111476984.1">
    <property type="nucleotide sequence ID" value="NZ_QHKM01000001.1"/>
</dbReference>
<evidence type="ECO:0000313" key="4">
    <source>
        <dbReference type="Proteomes" id="UP000248553"/>
    </source>
</evidence>
<dbReference type="Proteomes" id="UP000248553">
    <property type="component" value="Unassembled WGS sequence"/>
</dbReference>
<comment type="caution">
    <text evidence="3">The sequence shown here is derived from an EMBL/GenBank/DDBJ whole genome shotgun (WGS) entry which is preliminary data.</text>
</comment>
<evidence type="ECO:0000313" key="3">
    <source>
        <dbReference type="EMBL" id="RAK70250.1"/>
    </source>
</evidence>
<feature type="region of interest" description="Disordered" evidence="1">
    <location>
        <begin position="51"/>
        <end position="82"/>
    </location>
</feature>
<name>A0A328BSI8_9BACT</name>
<proteinExistence type="predicted"/>
<keyword evidence="4" id="KW-1185">Reference proteome</keyword>
<dbReference type="AlphaFoldDB" id="A0A328BSI8"/>
<feature type="signal peptide" evidence="2">
    <location>
        <begin position="1"/>
        <end position="24"/>
    </location>
</feature>
<evidence type="ECO:0000256" key="1">
    <source>
        <dbReference type="SAM" id="MobiDB-lite"/>
    </source>
</evidence>
<dbReference type="OrthoDB" id="886275at2"/>
<reference evidence="4" key="1">
    <citation type="submission" date="2018-05" db="EMBL/GenBank/DDBJ databases">
        <authorList>
            <person name="Nie L."/>
        </authorList>
    </citation>
    <scope>NUCLEOTIDE SEQUENCE [LARGE SCALE GENOMIC DNA]</scope>
    <source>
        <strain evidence="4">NL</strain>
    </source>
</reference>
<feature type="chain" id="PRO_5016372612" evidence="2">
    <location>
        <begin position="25"/>
        <end position="82"/>
    </location>
</feature>
<feature type="compositionally biased region" description="Basic residues" evidence="1">
    <location>
        <begin position="51"/>
        <end position="64"/>
    </location>
</feature>
<keyword evidence="2" id="KW-0732">Signal</keyword>
<organism evidence="3 4">
    <name type="scientific">Hymenobacter edaphi</name>
    <dbReference type="NCBI Taxonomy" id="2211146"/>
    <lineage>
        <taxon>Bacteria</taxon>
        <taxon>Pseudomonadati</taxon>
        <taxon>Bacteroidota</taxon>
        <taxon>Cytophagia</taxon>
        <taxon>Cytophagales</taxon>
        <taxon>Hymenobacteraceae</taxon>
        <taxon>Hymenobacter</taxon>
    </lineage>
</organism>
<accession>A0A328BSI8</accession>